<dbReference type="RefSeq" id="WP_069969226.1">
    <property type="nucleotide sequence ID" value="NZ_CM124774.1"/>
</dbReference>
<protein>
    <recommendedName>
        <fullName evidence="2">DUF2605 domain-containing protein</fullName>
    </recommendedName>
</protein>
<dbReference type="OrthoDB" id="582622at2"/>
<sequence>MFNSNPPDPELLKSVLQPLLEDFQYWFARSRSMLEVQEISFLSDAEQTDLLERVKQAQGEVSAAQMLFKATQGQVGIETATLMPWHQLVTECWQVAMRCRQEQATRIQQQ</sequence>
<dbReference type="STRING" id="1781255.BH720_21260"/>
<name>A0A1E5QES2_9CYAN</name>
<evidence type="ECO:0000313" key="1">
    <source>
        <dbReference type="EMBL" id="OEJ73084.1"/>
    </source>
</evidence>
<gene>
    <name evidence="1" type="ORF">BH720_21260</name>
</gene>
<dbReference type="InterPro" id="IPR019728">
    <property type="entry name" value="DUF2605"/>
</dbReference>
<comment type="caution">
    <text evidence="1">The sequence shown here is derived from an EMBL/GenBank/DDBJ whole genome shotgun (WGS) entry which is preliminary data.</text>
</comment>
<dbReference type="EMBL" id="MJGC01000099">
    <property type="protein sequence ID" value="OEJ73084.1"/>
    <property type="molecule type" value="Genomic_DNA"/>
</dbReference>
<proteinExistence type="predicted"/>
<dbReference type="Pfam" id="PF10792">
    <property type="entry name" value="DUF2605"/>
    <property type="match status" value="1"/>
</dbReference>
<accession>A0A1E5QES2</accession>
<organism evidence="1">
    <name type="scientific">Desertifilum tharense IPPAS B-1220</name>
    <dbReference type="NCBI Taxonomy" id="1781255"/>
    <lineage>
        <taxon>Bacteria</taxon>
        <taxon>Bacillati</taxon>
        <taxon>Cyanobacteriota</taxon>
        <taxon>Cyanophyceae</taxon>
        <taxon>Desertifilales</taxon>
        <taxon>Desertifilaceae</taxon>
        <taxon>Desertifilum</taxon>
    </lineage>
</organism>
<evidence type="ECO:0008006" key="2">
    <source>
        <dbReference type="Google" id="ProtNLM"/>
    </source>
</evidence>
<dbReference type="AlphaFoldDB" id="A0A1E5QES2"/>
<reference evidence="1" key="1">
    <citation type="submission" date="2016-09" db="EMBL/GenBank/DDBJ databases">
        <title>Draft genome of thermotolerant cyanobacterium Desertifilum sp. strain IPPAS B-1220.</title>
        <authorList>
            <person name="Sinetova M.A."/>
            <person name="Bolakhan K."/>
            <person name="Zayadan B.K."/>
            <person name="Mironov K.S."/>
            <person name="Ustinova V."/>
            <person name="Kupriyanova E.V."/>
            <person name="Sidorov R.A."/>
            <person name="Skrypnik A.N."/>
            <person name="Gogoleva N.E."/>
            <person name="Gogolev Y.V."/>
            <person name="Los D.A."/>
        </authorList>
    </citation>
    <scope>NUCLEOTIDE SEQUENCE [LARGE SCALE GENOMIC DNA]</scope>
    <source>
        <strain evidence="1">IPPAS B-1220</strain>
    </source>
</reference>